<dbReference type="EMBL" id="OMOI01000001">
    <property type="protein sequence ID" value="SPF75487.1"/>
    <property type="molecule type" value="Genomic_DNA"/>
</dbReference>
<evidence type="ECO:0000313" key="7">
    <source>
        <dbReference type="Proteomes" id="UP000244911"/>
    </source>
</evidence>
<dbReference type="GO" id="GO:0005886">
    <property type="term" value="C:plasma membrane"/>
    <property type="evidence" value="ECO:0007669"/>
    <property type="project" value="UniProtKB-SubCell"/>
</dbReference>
<feature type="transmembrane region" description="Helical" evidence="4">
    <location>
        <begin position="413"/>
        <end position="429"/>
    </location>
</feature>
<reference evidence="7" key="1">
    <citation type="submission" date="2018-03" db="EMBL/GenBank/DDBJ databases">
        <authorList>
            <person name="Rodrigo-Torres L."/>
            <person name="Arahal R. D."/>
            <person name="Lucena T."/>
        </authorList>
    </citation>
    <scope>NUCLEOTIDE SEQUENCE [LARGE SCALE GENOMIC DNA]</scope>
    <source>
        <strain evidence="7">CECT 8811</strain>
    </source>
</reference>
<keyword evidence="2" id="KW-1003">Cell membrane</keyword>
<evidence type="ECO:0000313" key="6">
    <source>
        <dbReference type="EMBL" id="SPF75487.1"/>
    </source>
</evidence>
<keyword evidence="4" id="KW-1133">Transmembrane helix</keyword>
<evidence type="ECO:0000256" key="1">
    <source>
        <dbReference type="ARBA" id="ARBA00004236"/>
    </source>
</evidence>
<dbReference type="Proteomes" id="UP000244911">
    <property type="component" value="Unassembled WGS sequence"/>
</dbReference>
<dbReference type="PANTHER" id="PTHR30224">
    <property type="entry name" value="ELECTRON TRANSPORT PROTEIN"/>
    <property type="match status" value="1"/>
</dbReference>
<keyword evidence="3 4" id="KW-0472">Membrane</keyword>
<protein>
    <submittedName>
        <fullName evidence="6">Electron transport protein YccM</fullName>
    </submittedName>
</protein>
<evidence type="ECO:0000256" key="2">
    <source>
        <dbReference type="ARBA" id="ARBA00022475"/>
    </source>
</evidence>
<keyword evidence="4" id="KW-0812">Transmembrane</keyword>
<dbReference type="InterPro" id="IPR007329">
    <property type="entry name" value="FMN-bd"/>
</dbReference>
<evidence type="ECO:0000256" key="4">
    <source>
        <dbReference type="SAM" id="Phobius"/>
    </source>
</evidence>
<feature type="transmembrane region" description="Helical" evidence="4">
    <location>
        <begin position="587"/>
        <end position="604"/>
    </location>
</feature>
<feature type="transmembrane region" description="Helical" evidence="4">
    <location>
        <begin position="441"/>
        <end position="458"/>
    </location>
</feature>
<accession>A0A2R8AHZ8</accession>
<keyword evidence="7" id="KW-1185">Reference proteome</keyword>
<dbReference type="InterPro" id="IPR017896">
    <property type="entry name" value="4Fe4S_Fe-S-bd"/>
</dbReference>
<sequence length="693" mass="76581">MTTFGIIHGLLRATLAVVFLAIGVQWAAADLVDDAELRDAVIAPYSLGEPTDIDGVWELLNGSGARGGYVIQSEAISPLPGFSGAAINIMVLLDMDGGFIDVKLLNQSEPIFVSGLGEAPFRQFLEQYRGLSINTPITIGTNYGSGGGGSLVYLDGVTKATASVRIAHESIMAAAREVAREKLKGIARPQEKVVAKPDQGLSFTWQELVDQGLARHVLATHGEVRSEFAGTIWQSDDPYPDAEDSDPFIDLWIVDVTAPSVARAVMGDRMLRDWQRLGKISPDDQTLLLIEAGDHGLVPDDFVRNTAPSWIEATQDAFPVSVMDADLLIDLKSDLPDGKAMVLRLDRRLGFNPVRDWQLSLLAIRQHGMLQPELGQARFSWTVRADDRFFEVLTPPKPLSPFESSVLNRRADLLSLGAFLALIFTIMVFNRRFVQRADYQLIRYGALGVTLGFVGWWGQGQLSILTPIATLSAALAGKSLSFLLYDPFSLMIWIAAIIGFFIWGRALFCGWLCPFGAMQEIIGAIAKRLGVRQLTVSGIWDRRLKLLKYVVLAGLVVTLFYRPEHVETAAEVEPFKTAISVFFQREWYYVFYAVICLLASAIVFKAYCRYLCPLGALMAIGGWLRLTPWIARRAECGSPCQLCKVKCEYKAIKPSGKIDYSECFGCLDCVDIYEDRNKCVPLIVTDKKRARAS</sequence>
<dbReference type="GO" id="GO:0010181">
    <property type="term" value="F:FMN binding"/>
    <property type="evidence" value="ECO:0007669"/>
    <property type="project" value="InterPro"/>
</dbReference>
<dbReference type="SUPFAM" id="SSF54862">
    <property type="entry name" value="4Fe-4S ferredoxins"/>
    <property type="match status" value="1"/>
</dbReference>
<gene>
    <name evidence="6" type="primary">yccM_1</name>
    <name evidence="6" type="ORF">ALP8811_00477</name>
</gene>
<evidence type="ECO:0000259" key="5">
    <source>
        <dbReference type="SMART" id="SM00900"/>
    </source>
</evidence>
<comment type="subcellular location">
    <subcellularLocation>
        <location evidence="1">Cell membrane</location>
    </subcellularLocation>
</comment>
<name>A0A2R8AHZ8_9RHOB</name>
<dbReference type="RefSeq" id="WP_245924520.1">
    <property type="nucleotide sequence ID" value="NZ_OMOI01000001.1"/>
</dbReference>
<dbReference type="AlphaFoldDB" id="A0A2R8AHZ8"/>
<evidence type="ECO:0000256" key="3">
    <source>
        <dbReference type="ARBA" id="ARBA00023136"/>
    </source>
</evidence>
<organism evidence="6 7">
    <name type="scientific">Aliiroseovarius pelagivivens</name>
    <dbReference type="NCBI Taxonomy" id="1639690"/>
    <lineage>
        <taxon>Bacteria</taxon>
        <taxon>Pseudomonadati</taxon>
        <taxon>Pseudomonadota</taxon>
        <taxon>Alphaproteobacteria</taxon>
        <taxon>Rhodobacterales</taxon>
        <taxon>Paracoccaceae</taxon>
        <taxon>Aliiroseovarius</taxon>
    </lineage>
</organism>
<dbReference type="InterPro" id="IPR052378">
    <property type="entry name" value="NosR_regulator"/>
</dbReference>
<dbReference type="PANTHER" id="PTHR30224:SF4">
    <property type="entry name" value="ELECTRON TRANSPORT PROTEIN YCCM-RELATED"/>
    <property type="match status" value="1"/>
</dbReference>
<feature type="domain" description="FMN-binding" evidence="5">
    <location>
        <begin position="81"/>
        <end position="178"/>
    </location>
</feature>
<dbReference type="SMART" id="SM00900">
    <property type="entry name" value="FMN_bind"/>
    <property type="match status" value="1"/>
</dbReference>
<proteinExistence type="predicted"/>
<dbReference type="Pfam" id="PF12801">
    <property type="entry name" value="Fer4_5"/>
    <property type="match status" value="2"/>
</dbReference>
<feature type="transmembrane region" description="Helical" evidence="4">
    <location>
        <begin position="490"/>
        <end position="513"/>
    </location>
</feature>